<gene>
    <name evidence="2" type="ORF">HNQ52_001983</name>
</gene>
<dbReference type="InterPro" id="IPR050177">
    <property type="entry name" value="Lipid_A_modif_metabolic_enz"/>
</dbReference>
<dbReference type="SUPFAM" id="SSF51735">
    <property type="entry name" value="NAD(P)-binding Rossmann-fold domains"/>
    <property type="match status" value="1"/>
</dbReference>
<evidence type="ECO:0000313" key="2">
    <source>
        <dbReference type="EMBL" id="MBB5208441.1"/>
    </source>
</evidence>
<feature type="domain" description="NAD-dependent epimerase/dehydratase" evidence="1">
    <location>
        <begin position="3"/>
        <end position="205"/>
    </location>
</feature>
<evidence type="ECO:0000313" key="3">
    <source>
        <dbReference type="Proteomes" id="UP000521199"/>
    </source>
</evidence>
<evidence type="ECO:0000259" key="1">
    <source>
        <dbReference type="Pfam" id="PF01370"/>
    </source>
</evidence>
<accession>A0A7W8D894</accession>
<dbReference type="Pfam" id="PF01370">
    <property type="entry name" value="Epimerase"/>
    <property type="match status" value="1"/>
</dbReference>
<dbReference type="InterPro" id="IPR036291">
    <property type="entry name" value="NAD(P)-bd_dom_sf"/>
</dbReference>
<keyword evidence="3" id="KW-1185">Reference proteome</keyword>
<protein>
    <submittedName>
        <fullName evidence="2">Nucleoside-diphosphate-sugar epimerase</fullName>
    </submittedName>
</protein>
<sequence>MRITVIGGSGFIGTRLVRALRDAGHEVRIFDKAPSLAHPELLRHGDVRDAAAVAAALAHCDCAIDLAAEHRDDVRPCSLYAQVNVGGARNIAAAAALHGVPRIVFASSAAVYGPGRSRPDESAPPRPASDYGRSKADAEAVYAAWAAQDSARSLLVLRPAVVFGEGNRGNVFTLIDHLRRRRFVLPGRGDNRKSMGYVGNLVAFVAGRLDLAAGVHTVNYADPPDLRTADMVEAIRLQLSLPPPPRVPLPVALAGAALLDAIAGVRGRPSALSRARVRRFCAETTLATEALQRLGFRAPVPFDEALARTIASLLPDAR</sequence>
<dbReference type="AlphaFoldDB" id="A0A7W8D894"/>
<proteinExistence type="predicted"/>
<dbReference type="InterPro" id="IPR001509">
    <property type="entry name" value="Epimerase_deHydtase"/>
</dbReference>
<dbReference type="EMBL" id="JACHHP010000003">
    <property type="protein sequence ID" value="MBB5208441.1"/>
    <property type="molecule type" value="Genomic_DNA"/>
</dbReference>
<organism evidence="2 3">
    <name type="scientific">Chiayiivirga flava</name>
    <dbReference type="NCBI Taxonomy" id="659595"/>
    <lineage>
        <taxon>Bacteria</taxon>
        <taxon>Pseudomonadati</taxon>
        <taxon>Pseudomonadota</taxon>
        <taxon>Gammaproteobacteria</taxon>
        <taxon>Lysobacterales</taxon>
        <taxon>Lysobacteraceae</taxon>
        <taxon>Chiayiivirga</taxon>
    </lineage>
</organism>
<name>A0A7W8D894_9GAMM</name>
<dbReference type="Gene3D" id="3.40.50.720">
    <property type="entry name" value="NAD(P)-binding Rossmann-like Domain"/>
    <property type="match status" value="1"/>
</dbReference>
<dbReference type="Proteomes" id="UP000521199">
    <property type="component" value="Unassembled WGS sequence"/>
</dbReference>
<comment type="caution">
    <text evidence="2">The sequence shown here is derived from an EMBL/GenBank/DDBJ whole genome shotgun (WGS) entry which is preliminary data.</text>
</comment>
<reference evidence="2 3" key="1">
    <citation type="submission" date="2020-08" db="EMBL/GenBank/DDBJ databases">
        <title>Genomic Encyclopedia of Type Strains, Phase IV (KMG-IV): sequencing the most valuable type-strain genomes for metagenomic binning, comparative biology and taxonomic classification.</title>
        <authorList>
            <person name="Goeker M."/>
        </authorList>
    </citation>
    <scope>NUCLEOTIDE SEQUENCE [LARGE SCALE GENOMIC DNA]</scope>
    <source>
        <strain evidence="2 3">DSM 24163</strain>
    </source>
</reference>
<dbReference type="PANTHER" id="PTHR43245">
    <property type="entry name" value="BIFUNCTIONAL POLYMYXIN RESISTANCE PROTEIN ARNA"/>
    <property type="match status" value="1"/>
</dbReference>
<dbReference type="RefSeq" id="WP_183960968.1">
    <property type="nucleotide sequence ID" value="NZ_JACHHP010000003.1"/>
</dbReference>